<feature type="transmembrane region" description="Helical" evidence="5">
    <location>
        <begin position="67"/>
        <end position="88"/>
    </location>
</feature>
<dbReference type="HOGENOM" id="CLU_003182_12_2_1"/>
<evidence type="ECO:0000256" key="3">
    <source>
        <dbReference type="ARBA" id="ARBA00022989"/>
    </source>
</evidence>
<sequence>MSKPLEKSKKNFSLGELLQRRIHILQWLPKYSKSDIIADFIAGISVGLTMMPQSIAYANLAGLPAQYGLYTAFIGSFTYVFFGTIKQVSIGPTSLMALLTLSYTESLSVDYVILLTLLVGCVEFLMGLLKLGFLVDFISPCVTSGFTSAMSVTIVTSQLKNLLGLRKLKNHGVFDVFYKVATRINEVRLADTLLGFSCIAFLFTFKQLATIKTRNKALKKTLWLLSISKNALIVLITSMVGYYFYEYRGGSPFVLSGKVPSGLPKVKIPSFSTVNGNQTVGILEMVQTLGSGIFVLPIAGVLANVAIAKAFVSGTIVDATQEMMTLGLCNIFGSFVQAMPSCGAFTRSAVANSSGVRTPLQGIYSGTVILLALSFLTPYFYYIPRSTLAAILISAIITMFDYEIFPKLWKCNKFDFFLTLATLTIGVCYGVEIGIIAGGLLNLLILLKVWARPQITKEIRVDNQGNQYIYIKPEVGLYYAATDYLTTNVIEAYNNRRNLPIVLDCSNIIRVDYAACQTIDNLVKTFNKTNKKVTLMNVKPHIFNIWRQTIDFDHLKVCQSVDNISETDSSKTNDCQIPLIDKGTSERKMSYYDNV</sequence>
<dbReference type="PROSITE" id="PS50801">
    <property type="entry name" value="STAS"/>
    <property type="match status" value="1"/>
</dbReference>
<dbReference type="Pfam" id="PF01740">
    <property type="entry name" value="STAS"/>
    <property type="match status" value="1"/>
</dbReference>
<dbReference type="Proteomes" id="UP000007266">
    <property type="component" value="Linkage group 8"/>
</dbReference>
<evidence type="ECO:0000256" key="2">
    <source>
        <dbReference type="ARBA" id="ARBA00022692"/>
    </source>
</evidence>
<dbReference type="KEGG" id="tca:658372"/>
<dbReference type="eggNOG" id="KOG0236">
    <property type="taxonomic scope" value="Eukaryota"/>
</dbReference>
<dbReference type="PhylomeDB" id="D6WXI1"/>
<gene>
    <name evidence="7" type="primary">AUGUSTUS-3.0.2_05562</name>
    <name evidence="7" type="ORF">TcasGA2_TC005562</name>
</gene>
<dbReference type="AlphaFoldDB" id="D6WXI1"/>
<dbReference type="Pfam" id="PF00916">
    <property type="entry name" value="Sulfate_transp"/>
    <property type="match status" value="1"/>
</dbReference>
<keyword evidence="8" id="KW-1185">Reference proteome</keyword>
<evidence type="ECO:0000256" key="5">
    <source>
        <dbReference type="SAM" id="Phobius"/>
    </source>
</evidence>
<feature type="transmembrane region" description="Helical" evidence="5">
    <location>
        <begin position="222"/>
        <end position="245"/>
    </location>
</feature>
<evidence type="ECO:0000256" key="4">
    <source>
        <dbReference type="ARBA" id="ARBA00023136"/>
    </source>
</evidence>
<dbReference type="InterPro" id="IPR011547">
    <property type="entry name" value="SLC26A/SulP_dom"/>
</dbReference>
<keyword evidence="4 5" id="KW-0472">Membrane</keyword>
<accession>D6WXI1</accession>
<dbReference type="InParanoid" id="D6WXI1"/>
<evidence type="ECO:0000256" key="1">
    <source>
        <dbReference type="ARBA" id="ARBA00004141"/>
    </source>
</evidence>
<dbReference type="GO" id="GO:1902358">
    <property type="term" value="P:sulfate transmembrane transport"/>
    <property type="evidence" value="ECO:0000318"/>
    <property type="project" value="GO_Central"/>
</dbReference>
<dbReference type="InterPro" id="IPR002645">
    <property type="entry name" value="STAS_dom"/>
</dbReference>
<feature type="transmembrane region" description="Helical" evidence="5">
    <location>
        <begin position="137"/>
        <end position="159"/>
    </location>
</feature>
<feature type="transmembrane region" description="Helical" evidence="5">
    <location>
        <begin position="36"/>
        <end position="55"/>
    </location>
</feature>
<dbReference type="SUPFAM" id="SSF52091">
    <property type="entry name" value="SpoIIaa-like"/>
    <property type="match status" value="1"/>
</dbReference>
<keyword evidence="2 5" id="KW-0812">Transmembrane</keyword>
<keyword evidence="3 5" id="KW-1133">Transmembrane helix</keyword>
<organism evidence="7 8">
    <name type="scientific">Tribolium castaneum</name>
    <name type="common">Red flour beetle</name>
    <dbReference type="NCBI Taxonomy" id="7070"/>
    <lineage>
        <taxon>Eukaryota</taxon>
        <taxon>Metazoa</taxon>
        <taxon>Ecdysozoa</taxon>
        <taxon>Arthropoda</taxon>
        <taxon>Hexapoda</taxon>
        <taxon>Insecta</taxon>
        <taxon>Pterygota</taxon>
        <taxon>Neoptera</taxon>
        <taxon>Endopterygota</taxon>
        <taxon>Coleoptera</taxon>
        <taxon>Polyphaga</taxon>
        <taxon>Cucujiformia</taxon>
        <taxon>Tenebrionidae</taxon>
        <taxon>Tenebrionidae incertae sedis</taxon>
        <taxon>Tribolium</taxon>
    </lineage>
</organism>
<dbReference type="EMBL" id="KQ971361">
    <property type="protein sequence ID" value="EFA07980.1"/>
    <property type="molecule type" value="Genomic_DNA"/>
</dbReference>
<dbReference type="OrthoDB" id="288203at2759"/>
<protein>
    <submittedName>
        <fullName evidence="7">Sodium-independent sulfate anion transporter-like Protein</fullName>
    </submittedName>
</protein>
<name>D6WXI1_TRICA</name>
<dbReference type="Gene3D" id="3.30.750.24">
    <property type="entry name" value="STAS domain"/>
    <property type="match status" value="1"/>
</dbReference>
<feature type="domain" description="STAS" evidence="6">
    <location>
        <begin position="477"/>
        <end position="542"/>
    </location>
</feature>
<evidence type="ECO:0000313" key="8">
    <source>
        <dbReference type="Proteomes" id="UP000007266"/>
    </source>
</evidence>
<comment type="subcellular location">
    <subcellularLocation>
        <location evidence="1">Membrane</location>
        <topology evidence="1">Multi-pass membrane protein</topology>
    </subcellularLocation>
</comment>
<feature type="transmembrane region" description="Helical" evidence="5">
    <location>
        <begin position="109"/>
        <end position="131"/>
    </location>
</feature>
<dbReference type="GO" id="GO:1902476">
    <property type="term" value="P:chloride transmembrane transport"/>
    <property type="evidence" value="ECO:0000318"/>
    <property type="project" value="GO_Central"/>
</dbReference>
<feature type="transmembrane region" description="Helical" evidence="5">
    <location>
        <begin position="417"/>
        <end position="447"/>
    </location>
</feature>
<dbReference type="OMA" id="LKWITRE"/>
<reference evidence="7 8" key="1">
    <citation type="journal article" date="2008" name="Nature">
        <title>The genome of the model beetle and pest Tribolium castaneum.</title>
        <authorList>
            <consortium name="Tribolium Genome Sequencing Consortium"/>
            <person name="Richards S."/>
            <person name="Gibbs R.A."/>
            <person name="Weinstock G.M."/>
            <person name="Brown S.J."/>
            <person name="Denell R."/>
            <person name="Beeman R.W."/>
            <person name="Gibbs R."/>
            <person name="Beeman R.W."/>
            <person name="Brown S.J."/>
            <person name="Bucher G."/>
            <person name="Friedrich M."/>
            <person name="Grimmelikhuijzen C.J."/>
            <person name="Klingler M."/>
            <person name="Lorenzen M."/>
            <person name="Richards S."/>
            <person name="Roth S."/>
            <person name="Schroder R."/>
            <person name="Tautz D."/>
            <person name="Zdobnov E.M."/>
            <person name="Muzny D."/>
            <person name="Gibbs R.A."/>
            <person name="Weinstock G.M."/>
            <person name="Attaway T."/>
            <person name="Bell S."/>
            <person name="Buhay C.J."/>
            <person name="Chandrabose M.N."/>
            <person name="Chavez D."/>
            <person name="Clerk-Blankenburg K.P."/>
            <person name="Cree A."/>
            <person name="Dao M."/>
            <person name="Davis C."/>
            <person name="Chacko J."/>
            <person name="Dinh H."/>
            <person name="Dugan-Rocha S."/>
            <person name="Fowler G."/>
            <person name="Garner T.T."/>
            <person name="Garnes J."/>
            <person name="Gnirke A."/>
            <person name="Hawes A."/>
            <person name="Hernandez J."/>
            <person name="Hines S."/>
            <person name="Holder M."/>
            <person name="Hume J."/>
            <person name="Jhangiani S.N."/>
            <person name="Joshi V."/>
            <person name="Khan Z.M."/>
            <person name="Jackson L."/>
            <person name="Kovar C."/>
            <person name="Kowis A."/>
            <person name="Lee S."/>
            <person name="Lewis L.R."/>
            <person name="Margolis J."/>
            <person name="Morgan M."/>
            <person name="Nazareth L.V."/>
            <person name="Nguyen N."/>
            <person name="Okwuonu G."/>
            <person name="Parker D."/>
            <person name="Richards S."/>
            <person name="Ruiz S.J."/>
            <person name="Santibanez J."/>
            <person name="Savard J."/>
            <person name="Scherer S.E."/>
            <person name="Schneider B."/>
            <person name="Sodergren E."/>
            <person name="Tautz D."/>
            <person name="Vattahil S."/>
            <person name="Villasana D."/>
            <person name="White C.S."/>
            <person name="Wright R."/>
            <person name="Park Y."/>
            <person name="Beeman R.W."/>
            <person name="Lord J."/>
            <person name="Oppert B."/>
            <person name="Lorenzen M."/>
            <person name="Brown S."/>
            <person name="Wang L."/>
            <person name="Savard J."/>
            <person name="Tautz D."/>
            <person name="Richards S."/>
            <person name="Weinstock G."/>
            <person name="Gibbs R.A."/>
            <person name="Liu Y."/>
            <person name="Worley K."/>
            <person name="Weinstock G."/>
            <person name="Elsik C.G."/>
            <person name="Reese J.T."/>
            <person name="Elhaik E."/>
            <person name="Landan G."/>
            <person name="Graur D."/>
            <person name="Arensburger P."/>
            <person name="Atkinson P."/>
            <person name="Beeman R.W."/>
            <person name="Beidler J."/>
            <person name="Brown S.J."/>
            <person name="Demuth J.P."/>
            <person name="Drury D.W."/>
            <person name="Du Y.Z."/>
            <person name="Fujiwara H."/>
            <person name="Lorenzen M."/>
            <person name="Maselli V."/>
            <person name="Osanai M."/>
            <person name="Park Y."/>
            <person name="Robertson H.M."/>
            <person name="Tu Z."/>
            <person name="Wang J.J."/>
            <person name="Wang S."/>
            <person name="Richards S."/>
            <person name="Song H."/>
            <person name="Zhang L."/>
            <person name="Sodergren E."/>
            <person name="Werner D."/>
            <person name="Stanke M."/>
            <person name="Morgenstern B."/>
            <person name="Solovyev V."/>
            <person name="Kosarev P."/>
            <person name="Brown G."/>
            <person name="Chen H.C."/>
            <person name="Ermolaeva O."/>
            <person name="Hlavina W."/>
            <person name="Kapustin Y."/>
            <person name="Kiryutin B."/>
            <person name="Kitts P."/>
            <person name="Maglott D."/>
            <person name="Pruitt K."/>
            <person name="Sapojnikov V."/>
            <person name="Souvorov A."/>
            <person name="Mackey A.J."/>
            <person name="Waterhouse R.M."/>
            <person name="Wyder S."/>
            <person name="Zdobnov E.M."/>
            <person name="Zdobnov E.M."/>
            <person name="Wyder S."/>
            <person name="Kriventseva E.V."/>
            <person name="Kadowaki T."/>
            <person name="Bork P."/>
            <person name="Aranda M."/>
            <person name="Bao R."/>
            <person name="Beermann A."/>
            <person name="Berns N."/>
            <person name="Bolognesi R."/>
            <person name="Bonneton F."/>
            <person name="Bopp D."/>
            <person name="Brown S.J."/>
            <person name="Bucher G."/>
            <person name="Butts T."/>
            <person name="Chaumot A."/>
            <person name="Denell R.E."/>
            <person name="Ferrier D.E."/>
            <person name="Friedrich M."/>
            <person name="Gordon C.M."/>
            <person name="Jindra M."/>
            <person name="Klingler M."/>
            <person name="Lan Q."/>
            <person name="Lattorff H.M."/>
            <person name="Laudet V."/>
            <person name="von Levetsow C."/>
            <person name="Liu Z."/>
            <person name="Lutz R."/>
            <person name="Lynch J.A."/>
            <person name="da Fonseca R.N."/>
            <person name="Posnien N."/>
            <person name="Reuter R."/>
            <person name="Roth S."/>
            <person name="Savard J."/>
            <person name="Schinko J.B."/>
            <person name="Schmitt C."/>
            <person name="Schoppmeier M."/>
            <person name="Schroder R."/>
            <person name="Shippy T.D."/>
            <person name="Simonnet F."/>
            <person name="Marques-Souza H."/>
            <person name="Tautz D."/>
            <person name="Tomoyasu Y."/>
            <person name="Trauner J."/>
            <person name="Van der Zee M."/>
            <person name="Vervoort M."/>
            <person name="Wittkopp N."/>
            <person name="Wimmer E.A."/>
            <person name="Yang X."/>
            <person name="Jones A.K."/>
            <person name="Sattelle D.B."/>
            <person name="Ebert P.R."/>
            <person name="Nelson D."/>
            <person name="Scott J.G."/>
            <person name="Beeman R.W."/>
            <person name="Muthukrishnan S."/>
            <person name="Kramer K.J."/>
            <person name="Arakane Y."/>
            <person name="Beeman R.W."/>
            <person name="Zhu Q."/>
            <person name="Hogenkamp D."/>
            <person name="Dixit R."/>
            <person name="Oppert B."/>
            <person name="Jiang H."/>
            <person name="Zou Z."/>
            <person name="Marshall J."/>
            <person name="Elpidina E."/>
            <person name="Vinokurov K."/>
            <person name="Oppert C."/>
            <person name="Zou Z."/>
            <person name="Evans J."/>
            <person name="Lu Z."/>
            <person name="Zhao P."/>
            <person name="Sumathipala N."/>
            <person name="Altincicek B."/>
            <person name="Vilcinskas A."/>
            <person name="Williams M."/>
            <person name="Hultmark D."/>
            <person name="Hetru C."/>
            <person name="Jiang H."/>
            <person name="Grimmelikhuijzen C.J."/>
            <person name="Hauser F."/>
            <person name="Cazzamali G."/>
            <person name="Williamson M."/>
            <person name="Park Y."/>
            <person name="Li B."/>
            <person name="Tanaka Y."/>
            <person name="Predel R."/>
            <person name="Neupert S."/>
            <person name="Schachtner J."/>
            <person name="Verleyen P."/>
            <person name="Raible F."/>
            <person name="Bork P."/>
            <person name="Friedrich M."/>
            <person name="Walden K.K."/>
            <person name="Robertson H.M."/>
            <person name="Angeli S."/>
            <person name="Foret S."/>
            <person name="Bucher G."/>
            <person name="Schuetz S."/>
            <person name="Maleszka R."/>
            <person name="Wimmer E.A."/>
            <person name="Beeman R.W."/>
            <person name="Lorenzen M."/>
            <person name="Tomoyasu Y."/>
            <person name="Miller S.C."/>
            <person name="Grossmann D."/>
            <person name="Bucher G."/>
        </authorList>
    </citation>
    <scope>NUCLEOTIDE SEQUENCE [LARGE SCALE GENOMIC DNA]</scope>
    <source>
        <strain evidence="7 8">Georgia GA2</strain>
    </source>
</reference>
<feature type="transmembrane region" description="Helical" evidence="5">
    <location>
        <begin position="388"/>
        <end position="405"/>
    </location>
</feature>
<evidence type="ECO:0000259" key="6">
    <source>
        <dbReference type="PROSITE" id="PS50801"/>
    </source>
</evidence>
<dbReference type="PANTHER" id="PTHR11814">
    <property type="entry name" value="SULFATE TRANSPORTER"/>
    <property type="match status" value="1"/>
</dbReference>
<evidence type="ECO:0000313" key="7">
    <source>
        <dbReference type="EMBL" id="EFA07980.1"/>
    </source>
</evidence>
<dbReference type="GO" id="GO:0015116">
    <property type="term" value="F:sulfate transmembrane transporter activity"/>
    <property type="evidence" value="ECO:0000318"/>
    <property type="project" value="GO_Central"/>
</dbReference>
<feature type="transmembrane region" description="Helical" evidence="5">
    <location>
        <begin position="293"/>
        <end position="312"/>
    </location>
</feature>
<proteinExistence type="predicted"/>
<dbReference type="CDD" id="cd07042">
    <property type="entry name" value="STAS_SulP_like_sulfate_transporter"/>
    <property type="match status" value="1"/>
</dbReference>
<dbReference type="STRING" id="7070.D6WXI1"/>
<dbReference type="InterPro" id="IPR036513">
    <property type="entry name" value="STAS_dom_sf"/>
</dbReference>
<reference evidence="7 8" key="2">
    <citation type="journal article" date="2010" name="Nucleic Acids Res.">
        <title>BeetleBase in 2010: revisions to provide comprehensive genomic information for Tribolium castaneum.</title>
        <authorList>
            <person name="Kim H.S."/>
            <person name="Murphy T."/>
            <person name="Xia J."/>
            <person name="Caragea D."/>
            <person name="Park Y."/>
            <person name="Beeman R.W."/>
            <person name="Lorenzen M.D."/>
            <person name="Butcher S."/>
            <person name="Manak J.R."/>
            <person name="Brown S.J."/>
        </authorList>
    </citation>
    <scope>GENOME REANNOTATION</scope>
    <source>
        <strain evidence="7 8">Georgia GA2</strain>
    </source>
</reference>
<feature type="transmembrane region" description="Helical" evidence="5">
    <location>
        <begin position="362"/>
        <end position="381"/>
    </location>
</feature>
<dbReference type="GO" id="GO:0005886">
    <property type="term" value="C:plasma membrane"/>
    <property type="evidence" value="ECO:0000318"/>
    <property type="project" value="GO_Central"/>
</dbReference>
<dbReference type="InterPro" id="IPR001902">
    <property type="entry name" value="SLC26A/SulP_fam"/>
</dbReference>
<feature type="transmembrane region" description="Helical" evidence="5">
    <location>
        <begin position="324"/>
        <end position="350"/>
    </location>
</feature>